<keyword evidence="9" id="KW-0406">Ion transport</keyword>
<dbReference type="GO" id="GO:0015293">
    <property type="term" value="F:symporter activity"/>
    <property type="evidence" value="ECO:0007669"/>
    <property type="project" value="UniProtKB-KW"/>
</dbReference>
<keyword evidence="6" id="KW-0769">Symport</keyword>
<gene>
    <name evidence="15" type="ORF">SAHL_13485</name>
</gene>
<dbReference type="InterPro" id="IPR050277">
    <property type="entry name" value="Sodium:Solute_Symporter"/>
</dbReference>
<evidence type="ECO:0000256" key="6">
    <source>
        <dbReference type="ARBA" id="ARBA00022847"/>
    </source>
</evidence>
<protein>
    <submittedName>
        <fullName evidence="15">Sodium:pantothenate symporter</fullName>
    </submittedName>
</protein>
<sequence>MMWVGLVIFLALIAVLGYIGSKRTETISDFSIAGASLGPGVLGLAYASTFFSASTFVGYTGWAYEWGFSSLWIFLTLIAASPLGLIVIAKRARAMNISQKSLSLPDWLGDRYDSDFVRVGAALICLFNIFYIAAQFAAGAWIFNTLLGLPYDVGVVTIAVIVVAYVFGGGAYADIFTDAAQALLMMIMGLLVFVSVFWMFDGGLTASLTEISNTLAARDPDLVAVTNPDSIVFYSIPAIIGAFIIQFAFAAQPQLFNKVLALKNPKDMRRMILVYIGAAMCFLLVIFGGLYAAVTVDVDNLDKSLLEYVTIAFPPIVSAFLGLVIIAAAMSTTDGIFVVMSTIVANDIYLKFLVRRGYIDKSREEAERTALWLSRWSVIAVGVIASLIVFNPPESIGMFIWIGISGVASGTLGPLLASLFCPALATRAAASCSLVAGLAAYLFILLTDAIKSTMAAGSVGVLVGLAVMLAVGFVTRGHLKTREG</sequence>
<dbReference type="GO" id="GO:0005886">
    <property type="term" value="C:plasma membrane"/>
    <property type="evidence" value="ECO:0007669"/>
    <property type="project" value="UniProtKB-SubCell"/>
</dbReference>
<feature type="transmembrane region" description="Helical" evidence="14">
    <location>
        <begin position="316"/>
        <end position="349"/>
    </location>
</feature>
<keyword evidence="11" id="KW-0739">Sodium transport</keyword>
<feature type="transmembrane region" description="Helical" evidence="14">
    <location>
        <begin position="121"/>
        <end position="143"/>
    </location>
</feature>
<dbReference type="AlphaFoldDB" id="A0A423PK25"/>
<feature type="transmembrane region" description="Helical" evidence="14">
    <location>
        <begin position="370"/>
        <end position="390"/>
    </location>
</feature>
<keyword evidence="5 14" id="KW-0812">Transmembrane</keyword>
<name>A0A423PK25_9GAMM</name>
<comment type="similarity">
    <text evidence="2 13">Belongs to the sodium:solute symporter (SSF) (TC 2.A.21) family.</text>
</comment>
<evidence type="ECO:0000256" key="11">
    <source>
        <dbReference type="ARBA" id="ARBA00023201"/>
    </source>
</evidence>
<reference evidence="15 16" key="1">
    <citation type="submission" date="2013-10" db="EMBL/GenBank/DDBJ databases">
        <title>Salinisphaera halophila YIM 95161 Genome Sequencing.</title>
        <authorList>
            <person name="Lai Q."/>
            <person name="Li C."/>
            <person name="Shao Z."/>
        </authorList>
    </citation>
    <scope>NUCLEOTIDE SEQUENCE [LARGE SCALE GENOMIC DNA]</scope>
    <source>
        <strain evidence="15 16">YIM 95161</strain>
    </source>
</reference>
<feature type="transmembrane region" description="Helical" evidence="14">
    <location>
        <begin position="155"/>
        <end position="175"/>
    </location>
</feature>
<feature type="transmembrane region" description="Helical" evidence="14">
    <location>
        <begin position="272"/>
        <end position="296"/>
    </location>
</feature>
<feature type="transmembrane region" description="Helical" evidence="14">
    <location>
        <begin position="453"/>
        <end position="474"/>
    </location>
</feature>
<dbReference type="Gene3D" id="1.20.1730.10">
    <property type="entry name" value="Sodium/glucose cotransporter"/>
    <property type="match status" value="1"/>
</dbReference>
<evidence type="ECO:0000256" key="2">
    <source>
        <dbReference type="ARBA" id="ARBA00006434"/>
    </source>
</evidence>
<feature type="transmembrane region" description="Helical" evidence="14">
    <location>
        <begin position="182"/>
        <end position="200"/>
    </location>
</feature>
<evidence type="ECO:0000256" key="14">
    <source>
        <dbReference type="SAM" id="Phobius"/>
    </source>
</evidence>
<evidence type="ECO:0000256" key="12">
    <source>
        <dbReference type="ARBA" id="ARBA00033708"/>
    </source>
</evidence>
<comment type="subcellular location">
    <subcellularLocation>
        <location evidence="1">Cell membrane</location>
        <topology evidence="1">Multi-pass membrane protein</topology>
    </subcellularLocation>
</comment>
<dbReference type="PANTHER" id="PTHR48086:SF3">
    <property type="entry name" value="SODIUM_PROLINE SYMPORTER"/>
    <property type="match status" value="1"/>
</dbReference>
<evidence type="ECO:0000256" key="8">
    <source>
        <dbReference type="ARBA" id="ARBA00023053"/>
    </source>
</evidence>
<feature type="transmembrane region" description="Helical" evidence="14">
    <location>
        <begin position="231"/>
        <end position="251"/>
    </location>
</feature>
<evidence type="ECO:0000256" key="5">
    <source>
        <dbReference type="ARBA" id="ARBA00022692"/>
    </source>
</evidence>
<dbReference type="EMBL" id="AYKF01000107">
    <property type="protein sequence ID" value="ROO25933.1"/>
    <property type="molecule type" value="Genomic_DNA"/>
</dbReference>
<keyword evidence="3" id="KW-0813">Transport</keyword>
<dbReference type="Proteomes" id="UP000285123">
    <property type="component" value="Unassembled WGS sequence"/>
</dbReference>
<evidence type="ECO:0000256" key="13">
    <source>
        <dbReference type="RuleBase" id="RU362091"/>
    </source>
</evidence>
<comment type="caution">
    <text evidence="15">The sequence shown here is derived from an EMBL/GenBank/DDBJ whole genome shotgun (WGS) entry which is preliminary data.</text>
</comment>
<proteinExistence type="inferred from homology"/>
<keyword evidence="7 14" id="KW-1133">Transmembrane helix</keyword>
<evidence type="ECO:0000313" key="15">
    <source>
        <dbReference type="EMBL" id="ROO25933.1"/>
    </source>
</evidence>
<dbReference type="InterPro" id="IPR001734">
    <property type="entry name" value="Na/solute_symporter"/>
</dbReference>
<dbReference type="GO" id="GO:0006814">
    <property type="term" value="P:sodium ion transport"/>
    <property type="evidence" value="ECO:0007669"/>
    <property type="project" value="UniProtKB-KW"/>
</dbReference>
<feature type="transmembrane region" description="Helical" evidence="14">
    <location>
        <begin position="71"/>
        <end position="89"/>
    </location>
</feature>
<organism evidence="15 16">
    <name type="scientific">Salinisphaera orenii YIM 95161</name>
    <dbReference type="NCBI Taxonomy" id="1051139"/>
    <lineage>
        <taxon>Bacteria</taxon>
        <taxon>Pseudomonadati</taxon>
        <taxon>Pseudomonadota</taxon>
        <taxon>Gammaproteobacteria</taxon>
        <taxon>Salinisphaerales</taxon>
        <taxon>Salinisphaeraceae</taxon>
        <taxon>Salinisphaera</taxon>
    </lineage>
</organism>
<comment type="catalytic activity">
    <reaction evidence="12">
        <text>L-proline(in) + Na(+)(in) = L-proline(out) + Na(+)(out)</text>
        <dbReference type="Rhea" id="RHEA:28967"/>
        <dbReference type="ChEBI" id="CHEBI:29101"/>
        <dbReference type="ChEBI" id="CHEBI:60039"/>
    </reaction>
</comment>
<accession>A0A423PK25</accession>
<evidence type="ECO:0000256" key="1">
    <source>
        <dbReference type="ARBA" id="ARBA00004651"/>
    </source>
</evidence>
<dbReference type="InterPro" id="IPR038377">
    <property type="entry name" value="Na/Glc_symporter_sf"/>
</dbReference>
<dbReference type="Pfam" id="PF00474">
    <property type="entry name" value="SSF"/>
    <property type="match status" value="1"/>
</dbReference>
<feature type="transmembrane region" description="Helical" evidence="14">
    <location>
        <begin position="428"/>
        <end position="447"/>
    </location>
</feature>
<dbReference type="PANTHER" id="PTHR48086">
    <property type="entry name" value="SODIUM/PROLINE SYMPORTER-RELATED"/>
    <property type="match status" value="1"/>
</dbReference>
<keyword evidence="10 14" id="KW-0472">Membrane</keyword>
<evidence type="ECO:0000256" key="9">
    <source>
        <dbReference type="ARBA" id="ARBA00023065"/>
    </source>
</evidence>
<evidence type="ECO:0000256" key="10">
    <source>
        <dbReference type="ARBA" id="ARBA00023136"/>
    </source>
</evidence>
<feature type="transmembrane region" description="Helical" evidence="14">
    <location>
        <begin position="396"/>
        <end position="421"/>
    </location>
</feature>
<keyword evidence="8" id="KW-0915">Sodium</keyword>
<keyword evidence="4" id="KW-1003">Cell membrane</keyword>
<evidence type="ECO:0000256" key="3">
    <source>
        <dbReference type="ARBA" id="ARBA00022448"/>
    </source>
</evidence>
<evidence type="ECO:0000256" key="4">
    <source>
        <dbReference type="ARBA" id="ARBA00022475"/>
    </source>
</evidence>
<evidence type="ECO:0000256" key="7">
    <source>
        <dbReference type="ARBA" id="ARBA00022989"/>
    </source>
</evidence>
<evidence type="ECO:0000313" key="16">
    <source>
        <dbReference type="Proteomes" id="UP000285123"/>
    </source>
</evidence>
<dbReference type="PROSITE" id="PS50283">
    <property type="entry name" value="NA_SOLUT_SYMP_3"/>
    <property type="match status" value="1"/>
</dbReference>
<dbReference type="OrthoDB" id="9789704at2"/>